<evidence type="ECO:0000313" key="3">
    <source>
        <dbReference type="Proteomes" id="UP000558997"/>
    </source>
</evidence>
<dbReference type="EMBL" id="JACHNF010000001">
    <property type="protein sequence ID" value="MBB5981794.1"/>
    <property type="molecule type" value="Genomic_DNA"/>
</dbReference>
<dbReference type="InterPro" id="IPR036390">
    <property type="entry name" value="WH_DNA-bd_sf"/>
</dbReference>
<dbReference type="InterPro" id="IPR005149">
    <property type="entry name" value="Tscrpt_reg_PadR_N"/>
</dbReference>
<dbReference type="PANTHER" id="PTHR33169">
    <property type="entry name" value="PADR-FAMILY TRANSCRIPTIONAL REGULATOR"/>
    <property type="match status" value="1"/>
</dbReference>
<dbReference type="GO" id="GO:0003677">
    <property type="term" value="F:DNA binding"/>
    <property type="evidence" value="ECO:0007669"/>
    <property type="project" value="UniProtKB-KW"/>
</dbReference>
<keyword evidence="3" id="KW-1185">Reference proteome</keyword>
<accession>A0A841DRP6</accession>
<protein>
    <submittedName>
        <fullName evidence="2">DNA-binding PadR family transcriptional regulator</fullName>
    </submittedName>
</protein>
<dbReference type="InterPro" id="IPR052509">
    <property type="entry name" value="Metal_resp_DNA-bind_regulator"/>
</dbReference>
<dbReference type="AlphaFoldDB" id="A0A841DRP6"/>
<keyword evidence="2" id="KW-0238">DNA-binding</keyword>
<gene>
    <name evidence="2" type="ORF">HDA44_005135</name>
</gene>
<organism evidence="2 3">
    <name type="scientific">Kribbella solani</name>
    <dbReference type="NCBI Taxonomy" id="236067"/>
    <lineage>
        <taxon>Bacteria</taxon>
        <taxon>Bacillati</taxon>
        <taxon>Actinomycetota</taxon>
        <taxon>Actinomycetes</taxon>
        <taxon>Propionibacteriales</taxon>
        <taxon>Kribbellaceae</taxon>
        <taxon>Kribbella</taxon>
    </lineage>
</organism>
<sequence>MGKRRKVGNPLAFAVLGTLFERPMHPYEISTTLRERGKDQSIKVNYGSLYSVVAALEKHGFVEAGEKIREGNRPERTVYRITDAGQAEFDDWLTELVGTPSREFHPLEAGLAYLPGLLPDRAVELLEQRLVLIDTEIRELTAAHKLMDSKDLPRIFWVESEFRLALLRAESEYVHQLAEEIRTDSLSGSTFWRKAWKVYLEDGIAPGDQLKDPVKYFGQEFTWMQEVPPEAH</sequence>
<name>A0A841DRP6_9ACTN</name>
<evidence type="ECO:0000259" key="1">
    <source>
        <dbReference type="Pfam" id="PF03551"/>
    </source>
</evidence>
<dbReference type="SUPFAM" id="SSF46785">
    <property type="entry name" value="Winged helix' DNA-binding domain"/>
    <property type="match status" value="1"/>
</dbReference>
<evidence type="ECO:0000313" key="2">
    <source>
        <dbReference type="EMBL" id="MBB5981794.1"/>
    </source>
</evidence>
<reference evidence="2 3" key="1">
    <citation type="submission" date="2020-08" db="EMBL/GenBank/DDBJ databases">
        <title>Sequencing the genomes of 1000 actinobacteria strains.</title>
        <authorList>
            <person name="Klenk H.-P."/>
        </authorList>
    </citation>
    <scope>NUCLEOTIDE SEQUENCE [LARGE SCALE GENOMIC DNA]</scope>
    <source>
        <strain evidence="2 3">DSM 17294</strain>
    </source>
</reference>
<feature type="domain" description="Transcription regulator PadR N-terminal" evidence="1">
    <location>
        <begin position="15"/>
        <end position="90"/>
    </location>
</feature>
<dbReference type="Proteomes" id="UP000558997">
    <property type="component" value="Unassembled WGS sequence"/>
</dbReference>
<dbReference type="Pfam" id="PF03551">
    <property type="entry name" value="PadR"/>
    <property type="match status" value="1"/>
</dbReference>
<dbReference type="Gene3D" id="1.10.10.10">
    <property type="entry name" value="Winged helix-like DNA-binding domain superfamily/Winged helix DNA-binding domain"/>
    <property type="match status" value="1"/>
</dbReference>
<comment type="caution">
    <text evidence="2">The sequence shown here is derived from an EMBL/GenBank/DDBJ whole genome shotgun (WGS) entry which is preliminary data.</text>
</comment>
<dbReference type="RefSeq" id="WP_184838566.1">
    <property type="nucleotide sequence ID" value="NZ_BAAAVN010000020.1"/>
</dbReference>
<dbReference type="InterPro" id="IPR036388">
    <property type="entry name" value="WH-like_DNA-bd_sf"/>
</dbReference>
<proteinExistence type="predicted"/>
<dbReference type="PANTHER" id="PTHR33169:SF27">
    <property type="entry name" value="TRANSCRIPTIONAL REGULATOR PADR FAMILY PROTEIN"/>
    <property type="match status" value="1"/>
</dbReference>